<name>A0A0E9WYT1_ANGAN</name>
<reference evidence="1" key="1">
    <citation type="submission" date="2014-11" db="EMBL/GenBank/DDBJ databases">
        <authorList>
            <person name="Amaro Gonzalez C."/>
        </authorList>
    </citation>
    <scope>NUCLEOTIDE SEQUENCE</scope>
</reference>
<dbReference type="AlphaFoldDB" id="A0A0E9WYT1"/>
<accession>A0A0E9WYT1</accession>
<proteinExistence type="predicted"/>
<evidence type="ECO:0000313" key="1">
    <source>
        <dbReference type="EMBL" id="JAH95346.1"/>
    </source>
</evidence>
<protein>
    <submittedName>
        <fullName evidence="1">Uncharacterized protein</fullName>
    </submittedName>
</protein>
<dbReference type="EMBL" id="GBXM01013231">
    <property type="protein sequence ID" value="JAH95346.1"/>
    <property type="molecule type" value="Transcribed_RNA"/>
</dbReference>
<organism evidence="1">
    <name type="scientific">Anguilla anguilla</name>
    <name type="common">European freshwater eel</name>
    <name type="synonym">Muraena anguilla</name>
    <dbReference type="NCBI Taxonomy" id="7936"/>
    <lineage>
        <taxon>Eukaryota</taxon>
        <taxon>Metazoa</taxon>
        <taxon>Chordata</taxon>
        <taxon>Craniata</taxon>
        <taxon>Vertebrata</taxon>
        <taxon>Euteleostomi</taxon>
        <taxon>Actinopterygii</taxon>
        <taxon>Neopterygii</taxon>
        <taxon>Teleostei</taxon>
        <taxon>Anguilliformes</taxon>
        <taxon>Anguillidae</taxon>
        <taxon>Anguilla</taxon>
    </lineage>
</organism>
<sequence>MSRIYVNDEVVSKLHASSGRFVLLSRLTVDDFIRQNVNQAVLGKKAW</sequence>
<reference evidence="1" key="2">
    <citation type="journal article" date="2015" name="Fish Shellfish Immunol.">
        <title>Early steps in the European eel (Anguilla anguilla)-Vibrio vulnificus interaction in the gills: Role of the RtxA13 toxin.</title>
        <authorList>
            <person name="Callol A."/>
            <person name="Pajuelo D."/>
            <person name="Ebbesson L."/>
            <person name="Teles M."/>
            <person name="MacKenzie S."/>
            <person name="Amaro C."/>
        </authorList>
    </citation>
    <scope>NUCLEOTIDE SEQUENCE</scope>
</reference>